<protein>
    <submittedName>
        <fullName evidence="1">Uncharacterized protein</fullName>
    </submittedName>
</protein>
<dbReference type="EMBL" id="FAVB01000007">
    <property type="protein sequence ID" value="CUU89773.1"/>
    <property type="molecule type" value="Genomic_DNA"/>
</dbReference>
<comment type="caution">
    <text evidence="1">The sequence shown here is derived from an EMBL/GenBank/DDBJ whole genome shotgun (WGS) entry which is preliminary data.</text>
</comment>
<dbReference type="RefSeq" id="WP_059435473.1">
    <property type="nucleotide sequence ID" value="NZ_FAVB01000007.1"/>
</dbReference>
<dbReference type="AlphaFoldDB" id="A0A0S4SVP6"/>
<evidence type="ECO:0000313" key="1">
    <source>
        <dbReference type="EMBL" id="CUU89773.1"/>
    </source>
</evidence>
<gene>
    <name evidence="1" type="ORF">ERS686654_02024</name>
</gene>
<name>A0A0S4SVP6_CAMHY</name>
<keyword evidence="2" id="KW-1185">Reference proteome</keyword>
<accession>A0A0S4SVP6</accession>
<sequence>MTYDGWTEEEINSKSDFFSIVIYNAVLHDYDDSISGNYFPTLKQALIDFVEKNHIEVACLNCPLENV</sequence>
<organism evidence="1 2">
    <name type="scientific">Campylobacter hyointestinalis subsp. hyointestinalis</name>
    <dbReference type="NCBI Taxonomy" id="91352"/>
    <lineage>
        <taxon>Bacteria</taxon>
        <taxon>Pseudomonadati</taxon>
        <taxon>Campylobacterota</taxon>
        <taxon>Epsilonproteobacteria</taxon>
        <taxon>Campylobacterales</taxon>
        <taxon>Campylobacteraceae</taxon>
        <taxon>Campylobacter</taxon>
    </lineage>
</organism>
<reference evidence="1 2" key="1">
    <citation type="submission" date="2015-11" db="EMBL/GenBank/DDBJ databases">
        <authorList>
            <consortium name="Pathogen Informatics"/>
        </authorList>
    </citation>
    <scope>NUCLEOTIDE SEQUENCE [LARGE SCALE GENOMIC DNA]</scope>
    <source>
        <strain evidence="1 2">006A-0059</strain>
    </source>
</reference>
<evidence type="ECO:0000313" key="2">
    <source>
        <dbReference type="Proteomes" id="UP000052237"/>
    </source>
</evidence>
<dbReference type="Proteomes" id="UP000052237">
    <property type="component" value="Unassembled WGS sequence"/>
</dbReference>
<proteinExistence type="predicted"/>